<evidence type="ECO:0000313" key="3">
    <source>
        <dbReference type="Proteomes" id="UP000013232"/>
    </source>
</evidence>
<sequence>MLFSALLVLGGAYAVRYGLLENGVLPRDCSLPEAQGGLCVFKTVLVQSFVHQRMGWFSLACGVLAFVLGGRRFAWAGWLSGLAGLVFYSYDPAAVGALLSLLVLARPRQGREEGRKGEGEAGGQPGDGLGVRRLG</sequence>
<gene>
    <name evidence="2" type="ORF">C666_10835</name>
</gene>
<evidence type="ECO:0000256" key="1">
    <source>
        <dbReference type="SAM" id="MobiDB-lite"/>
    </source>
</evidence>
<organism evidence="2 3">
    <name type="scientific">Thauera linaloolentis (strain DSM 12138 / JCM 21573 / CCUG 41526 / CIP 105981 / IAM 15112 / NBRC 102519 / 47Lol)</name>
    <dbReference type="NCBI Taxonomy" id="1123367"/>
    <lineage>
        <taxon>Bacteria</taxon>
        <taxon>Pseudomonadati</taxon>
        <taxon>Pseudomonadota</taxon>
        <taxon>Betaproteobacteria</taxon>
        <taxon>Rhodocyclales</taxon>
        <taxon>Zoogloeaceae</taxon>
        <taxon>Thauera</taxon>
    </lineage>
</organism>
<evidence type="ECO:0000313" key="2">
    <source>
        <dbReference type="EMBL" id="ENO87484.1"/>
    </source>
</evidence>
<reference evidence="2 3" key="1">
    <citation type="submission" date="2012-09" db="EMBL/GenBank/DDBJ databases">
        <title>Draft Genome Sequences of 6 Strains from Genus Thauera.</title>
        <authorList>
            <person name="Liu B."/>
            <person name="Shapleigh J.P."/>
            <person name="Frostegard A.H."/>
        </authorList>
    </citation>
    <scope>NUCLEOTIDE SEQUENCE [LARGE SCALE GENOMIC DNA]</scope>
    <source>
        <strain evidence="3">47Lol / DSM 12138</strain>
    </source>
</reference>
<feature type="region of interest" description="Disordered" evidence="1">
    <location>
        <begin position="111"/>
        <end position="135"/>
    </location>
</feature>
<dbReference type="Proteomes" id="UP000013232">
    <property type="component" value="Unassembled WGS sequence"/>
</dbReference>
<name>N6Z5N9_THAL4</name>
<dbReference type="AlphaFoldDB" id="N6Z5N9"/>
<dbReference type="EMBL" id="AMXE01000037">
    <property type="protein sequence ID" value="ENO87484.1"/>
    <property type="molecule type" value="Genomic_DNA"/>
</dbReference>
<accession>N6Z5N9</accession>
<dbReference type="eggNOG" id="ENOG5033EWD">
    <property type="taxonomic scope" value="Bacteria"/>
</dbReference>
<protein>
    <submittedName>
        <fullName evidence="2">Uncharacterized protein</fullName>
    </submittedName>
</protein>
<feature type="compositionally biased region" description="Gly residues" evidence="1">
    <location>
        <begin position="120"/>
        <end position="129"/>
    </location>
</feature>
<proteinExistence type="predicted"/>
<comment type="caution">
    <text evidence="2">The sequence shown here is derived from an EMBL/GenBank/DDBJ whole genome shotgun (WGS) entry which is preliminary data.</text>
</comment>
<keyword evidence="3" id="KW-1185">Reference proteome</keyword>